<dbReference type="PANTHER" id="PTHR43448">
    <property type="entry name" value="PROTOHEME IX FARNESYLTRANSFERASE, MITOCHONDRIAL"/>
    <property type="match status" value="1"/>
</dbReference>
<evidence type="ECO:0000256" key="3">
    <source>
        <dbReference type="ARBA" id="ARBA00022692"/>
    </source>
</evidence>
<name>A0ABR1FV20_AURAN</name>
<dbReference type="InterPro" id="IPR044878">
    <property type="entry name" value="UbiA_sf"/>
</dbReference>
<evidence type="ECO:0000256" key="6">
    <source>
        <dbReference type="ARBA" id="ARBA00023136"/>
    </source>
</evidence>
<dbReference type="Pfam" id="PF01040">
    <property type="entry name" value="UbiA"/>
    <property type="match status" value="1"/>
</dbReference>
<sequence>MNALRALRPLATRVPAGLRAKSTLPASTTLKTAAPLTVLSDELARAAGVSSELSKARLSGFVAMTCSMGFAATGAPVLTADAALATYGVFATSACANTLNQIYEIPRDSRMARTAHRPLPSGRCSTPEALAFAGVTSVSGVAALATLSPTAAALAAANIGLYSGAYTMMKPRSEWNTWVGAAVGAVPPLIGWAAAGGSLPWLLAGILYLWQFPHFFALAWVHKADYAKGGYAMVPVRDKAGHRTASLIGRYAVYSTALPVLAYATGATSAMFALEGTALNAALLAAAAKFHGQRTTANARLVFRATLLYLPLILFFFVLHSTRLKDEGDAYSNGATLGDAVRPLRDLGRALCLHELLPRDETPSAVVPPLCPVGPKKKTAGADDAIK</sequence>
<dbReference type="EMBL" id="JBBJCI010000224">
    <property type="protein sequence ID" value="KAK7239243.1"/>
    <property type="molecule type" value="Genomic_DNA"/>
</dbReference>
<dbReference type="InterPro" id="IPR000537">
    <property type="entry name" value="UbiA_prenyltransferase"/>
</dbReference>
<evidence type="ECO:0000256" key="5">
    <source>
        <dbReference type="ARBA" id="ARBA00023133"/>
    </source>
</evidence>
<keyword evidence="2" id="KW-0808">Transferase</keyword>
<proteinExistence type="predicted"/>
<keyword evidence="3 8" id="KW-0812">Transmembrane</keyword>
<reference evidence="9 10" key="1">
    <citation type="submission" date="2024-03" db="EMBL/GenBank/DDBJ databases">
        <title>Aureococcus anophagefferens CCMP1851 and Kratosvirus quantuckense: Draft genome of a second virus-susceptible host strain in the model system.</title>
        <authorList>
            <person name="Chase E."/>
            <person name="Truchon A.R."/>
            <person name="Schepens W."/>
            <person name="Wilhelm S.W."/>
        </authorList>
    </citation>
    <scope>NUCLEOTIDE SEQUENCE [LARGE SCALE GENOMIC DNA]</scope>
    <source>
        <strain evidence="9 10">CCMP1851</strain>
    </source>
</reference>
<feature type="transmembrane region" description="Helical" evidence="8">
    <location>
        <begin position="175"/>
        <end position="195"/>
    </location>
</feature>
<organism evidence="9 10">
    <name type="scientific">Aureococcus anophagefferens</name>
    <name type="common">Harmful bloom alga</name>
    <dbReference type="NCBI Taxonomy" id="44056"/>
    <lineage>
        <taxon>Eukaryota</taxon>
        <taxon>Sar</taxon>
        <taxon>Stramenopiles</taxon>
        <taxon>Ochrophyta</taxon>
        <taxon>Pelagophyceae</taxon>
        <taxon>Pelagomonadales</taxon>
        <taxon>Pelagomonadaceae</taxon>
        <taxon>Aureococcus</taxon>
    </lineage>
</organism>
<accession>A0ABR1FV20</accession>
<evidence type="ECO:0000313" key="9">
    <source>
        <dbReference type="EMBL" id="KAK7239243.1"/>
    </source>
</evidence>
<keyword evidence="6 8" id="KW-0472">Membrane</keyword>
<feature type="transmembrane region" description="Helical" evidence="8">
    <location>
        <begin position="301"/>
        <end position="319"/>
    </location>
</feature>
<dbReference type="InterPro" id="IPR006369">
    <property type="entry name" value="Protohaem_IX_farnesylTrfase"/>
</dbReference>
<gene>
    <name evidence="9" type="primary">COX10</name>
    <name evidence="9" type="ORF">SO694_00025036</name>
</gene>
<dbReference type="Gene3D" id="1.10.357.140">
    <property type="entry name" value="UbiA prenyltransferase"/>
    <property type="match status" value="1"/>
</dbReference>
<comment type="subcellular location">
    <subcellularLocation>
        <location evidence="1">Membrane</location>
        <topology evidence="1">Multi-pass membrane protein</topology>
    </subcellularLocation>
</comment>
<dbReference type="CDD" id="cd13957">
    <property type="entry name" value="PT_UbiA_Cox10"/>
    <property type="match status" value="1"/>
</dbReference>
<comment type="caution">
    <text evidence="9">The sequence shown here is derived from an EMBL/GenBank/DDBJ whole genome shotgun (WGS) entry which is preliminary data.</text>
</comment>
<feature type="transmembrane region" description="Helical" evidence="8">
    <location>
        <begin position="251"/>
        <end position="274"/>
    </location>
</feature>
<evidence type="ECO:0000256" key="2">
    <source>
        <dbReference type="ARBA" id="ARBA00022679"/>
    </source>
</evidence>
<dbReference type="NCBIfam" id="TIGR01473">
    <property type="entry name" value="cyoE_ctaB"/>
    <property type="match status" value="1"/>
</dbReference>
<evidence type="ECO:0000256" key="8">
    <source>
        <dbReference type="SAM" id="Phobius"/>
    </source>
</evidence>
<protein>
    <recommendedName>
        <fullName evidence="7">Heme O synthase</fullName>
    </recommendedName>
</protein>
<dbReference type="PANTHER" id="PTHR43448:SF2">
    <property type="entry name" value="PROTOHEME IX FARNESYLTRANSFERASE, MITOCHONDRIAL"/>
    <property type="match status" value="1"/>
</dbReference>
<feature type="transmembrane region" description="Helical" evidence="8">
    <location>
        <begin position="151"/>
        <end position="168"/>
    </location>
</feature>
<evidence type="ECO:0000256" key="7">
    <source>
        <dbReference type="ARBA" id="ARBA00030253"/>
    </source>
</evidence>
<keyword evidence="5" id="KW-0350">Heme biosynthesis</keyword>
<keyword evidence="10" id="KW-1185">Reference proteome</keyword>
<evidence type="ECO:0000313" key="10">
    <source>
        <dbReference type="Proteomes" id="UP001363151"/>
    </source>
</evidence>
<evidence type="ECO:0000256" key="1">
    <source>
        <dbReference type="ARBA" id="ARBA00004141"/>
    </source>
</evidence>
<feature type="transmembrane region" description="Helical" evidence="8">
    <location>
        <begin position="58"/>
        <end position="78"/>
    </location>
</feature>
<feature type="transmembrane region" description="Helical" evidence="8">
    <location>
        <begin position="201"/>
        <end position="221"/>
    </location>
</feature>
<keyword evidence="4 8" id="KW-1133">Transmembrane helix</keyword>
<dbReference type="Proteomes" id="UP001363151">
    <property type="component" value="Unassembled WGS sequence"/>
</dbReference>
<evidence type="ECO:0000256" key="4">
    <source>
        <dbReference type="ARBA" id="ARBA00022989"/>
    </source>
</evidence>